<dbReference type="PANTHER" id="PTHR23502">
    <property type="entry name" value="MAJOR FACILITATOR SUPERFAMILY"/>
    <property type="match status" value="1"/>
</dbReference>
<feature type="transmembrane region" description="Helical" evidence="5">
    <location>
        <begin position="342"/>
        <end position="367"/>
    </location>
</feature>
<accession>A0A1L9Q4S7</accession>
<evidence type="ECO:0000256" key="5">
    <source>
        <dbReference type="SAM" id="Phobius"/>
    </source>
</evidence>
<proteinExistence type="predicted"/>
<evidence type="ECO:0000256" key="4">
    <source>
        <dbReference type="ARBA" id="ARBA00023136"/>
    </source>
</evidence>
<feature type="transmembrane region" description="Helical" evidence="5">
    <location>
        <begin position="387"/>
        <end position="410"/>
    </location>
</feature>
<feature type="transmembrane region" description="Helical" evidence="5">
    <location>
        <begin position="195"/>
        <end position="212"/>
    </location>
</feature>
<dbReference type="PANTHER" id="PTHR23502:SF149">
    <property type="entry name" value="TRANSPORTER, PUTATIVE-RELATED"/>
    <property type="match status" value="1"/>
</dbReference>
<feature type="domain" description="Major facilitator superfamily (MFS) profile" evidence="6">
    <location>
        <begin position="69"/>
        <end position="560"/>
    </location>
</feature>
<feature type="transmembrane region" description="Helical" evidence="5">
    <location>
        <begin position="431"/>
        <end position="451"/>
    </location>
</feature>
<name>A0A1L9Q4S7_ASPVE</name>
<dbReference type="RefSeq" id="XP_040674501.1">
    <property type="nucleotide sequence ID" value="XM_040818705.1"/>
</dbReference>
<dbReference type="EMBL" id="KV878141">
    <property type="protein sequence ID" value="OJJ08739.1"/>
    <property type="molecule type" value="Genomic_DNA"/>
</dbReference>
<keyword evidence="8" id="KW-1185">Reference proteome</keyword>
<feature type="transmembrane region" description="Helical" evidence="5">
    <location>
        <begin position="489"/>
        <end position="508"/>
    </location>
</feature>
<dbReference type="InterPro" id="IPR020846">
    <property type="entry name" value="MFS_dom"/>
</dbReference>
<dbReference type="InterPro" id="IPR011701">
    <property type="entry name" value="MFS"/>
</dbReference>
<dbReference type="Gene3D" id="1.20.1250.20">
    <property type="entry name" value="MFS general substrate transporter like domains"/>
    <property type="match status" value="2"/>
</dbReference>
<dbReference type="GO" id="GO:0022857">
    <property type="term" value="F:transmembrane transporter activity"/>
    <property type="evidence" value="ECO:0007669"/>
    <property type="project" value="InterPro"/>
</dbReference>
<evidence type="ECO:0000313" key="7">
    <source>
        <dbReference type="EMBL" id="OJJ08739.1"/>
    </source>
</evidence>
<comment type="subcellular location">
    <subcellularLocation>
        <location evidence="1">Membrane</location>
        <topology evidence="1">Multi-pass membrane protein</topology>
    </subcellularLocation>
</comment>
<evidence type="ECO:0000313" key="8">
    <source>
        <dbReference type="Proteomes" id="UP000184073"/>
    </source>
</evidence>
<gene>
    <name evidence="7" type="ORF">ASPVEDRAFT_89946</name>
</gene>
<dbReference type="Proteomes" id="UP000184073">
    <property type="component" value="Unassembled WGS sequence"/>
</dbReference>
<keyword evidence="2 5" id="KW-0812">Transmembrane</keyword>
<evidence type="ECO:0000256" key="3">
    <source>
        <dbReference type="ARBA" id="ARBA00022989"/>
    </source>
</evidence>
<evidence type="ECO:0000256" key="1">
    <source>
        <dbReference type="ARBA" id="ARBA00004141"/>
    </source>
</evidence>
<dbReference type="VEuPathDB" id="FungiDB:ASPVEDRAFT_89946"/>
<dbReference type="SUPFAM" id="SSF103473">
    <property type="entry name" value="MFS general substrate transporter"/>
    <property type="match status" value="1"/>
</dbReference>
<protein>
    <recommendedName>
        <fullName evidence="6">Major facilitator superfamily (MFS) profile domain-containing protein</fullName>
    </recommendedName>
</protein>
<organism evidence="7 8">
    <name type="scientific">Aspergillus versicolor CBS 583.65</name>
    <dbReference type="NCBI Taxonomy" id="1036611"/>
    <lineage>
        <taxon>Eukaryota</taxon>
        <taxon>Fungi</taxon>
        <taxon>Dikarya</taxon>
        <taxon>Ascomycota</taxon>
        <taxon>Pezizomycotina</taxon>
        <taxon>Eurotiomycetes</taxon>
        <taxon>Eurotiomycetidae</taxon>
        <taxon>Eurotiales</taxon>
        <taxon>Aspergillaceae</taxon>
        <taxon>Aspergillus</taxon>
        <taxon>Aspergillus subgen. Nidulantes</taxon>
    </lineage>
</organism>
<evidence type="ECO:0000256" key="2">
    <source>
        <dbReference type="ARBA" id="ARBA00022692"/>
    </source>
</evidence>
<feature type="transmembrane region" description="Helical" evidence="5">
    <location>
        <begin position="520"/>
        <end position="543"/>
    </location>
</feature>
<dbReference type="InterPro" id="IPR036259">
    <property type="entry name" value="MFS_trans_sf"/>
</dbReference>
<dbReference type="AlphaFoldDB" id="A0A1L9Q4S7"/>
<dbReference type="GO" id="GO:0005886">
    <property type="term" value="C:plasma membrane"/>
    <property type="evidence" value="ECO:0007669"/>
    <property type="project" value="TreeGrafter"/>
</dbReference>
<dbReference type="Pfam" id="PF07690">
    <property type="entry name" value="MFS_1"/>
    <property type="match status" value="1"/>
</dbReference>
<keyword evidence="3 5" id="KW-1133">Transmembrane helix</keyword>
<dbReference type="STRING" id="1036611.A0A1L9Q4S7"/>
<reference evidence="8" key="1">
    <citation type="journal article" date="2017" name="Genome Biol.">
        <title>Comparative genomics reveals high biological diversity and specific adaptations in the industrially and medically important fungal genus Aspergillus.</title>
        <authorList>
            <person name="de Vries R.P."/>
            <person name="Riley R."/>
            <person name="Wiebenga A."/>
            <person name="Aguilar-Osorio G."/>
            <person name="Amillis S."/>
            <person name="Uchima C.A."/>
            <person name="Anderluh G."/>
            <person name="Asadollahi M."/>
            <person name="Askin M."/>
            <person name="Barry K."/>
            <person name="Battaglia E."/>
            <person name="Bayram O."/>
            <person name="Benocci T."/>
            <person name="Braus-Stromeyer S.A."/>
            <person name="Caldana C."/>
            <person name="Canovas D."/>
            <person name="Cerqueira G.C."/>
            <person name="Chen F."/>
            <person name="Chen W."/>
            <person name="Choi C."/>
            <person name="Clum A."/>
            <person name="Dos Santos R.A."/>
            <person name="Damasio A.R."/>
            <person name="Diallinas G."/>
            <person name="Emri T."/>
            <person name="Fekete E."/>
            <person name="Flipphi M."/>
            <person name="Freyberg S."/>
            <person name="Gallo A."/>
            <person name="Gournas C."/>
            <person name="Habgood R."/>
            <person name="Hainaut M."/>
            <person name="Harispe M.L."/>
            <person name="Henrissat B."/>
            <person name="Hilden K.S."/>
            <person name="Hope R."/>
            <person name="Hossain A."/>
            <person name="Karabika E."/>
            <person name="Karaffa L."/>
            <person name="Karanyi Z."/>
            <person name="Krasevec N."/>
            <person name="Kuo A."/>
            <person name="Kusch H."/>
            <person name="LaButti K."/>
            <person name="Lagendijk E.L."/>
            <person name="Lapidus A."/>
            <person name="Levasseur A."/>
            <person name="Lindquist E."/>
            <person name="Lipzen A."/>
            <person name="Logrieco A.F."/>
            <person name="MacCabe A."/>
            <person name="Maekelae M.R."/>
            <person name="Malavazi I."/>
            <person name="Melin P."/>
            <person name="Meyer V."/>
            <person name="Mielnichuk N."/>
            <person name="Miskei M."/>
            <person name="Molnar A.P."/>
            <person name="Mule G."/>
            <person name="Ngan C.Y."/>
            <person name="Orejas M."/>
            <person name="Orosz E."/>
            <person name="Ouedraogo J.P."/>
            <person name="Overkamp K.M."/>
            <person name="Park H.-S."/>
            <person name="Perrone G."/>
            <person name="Piumi F."/>
            <person name="Punt P.J."/>
            <person name="Ram A.F."/>
            <person name="Ramon A."/>
            <person name="Rauscher S."/>
            <person name="Record E."/>
            <person name="Riano-Pachon D.M."/>
            <person name="Robert V."/>
            <person name="Roehrig J."/>
            <person name="Ruller R."/>
            <person name="Salamov A."/>
            <person name="Salih N.S."/>
            <person name="Samson R.A."/>
            <person name="Sandor E."/>
            <person name="Sanguinetti M."/>
            <person name="Schuetze T."/>
            <person name="Sepcic K."/>
            <person name="Shelest E."/>
            <person name="Sherlock G."/>
            <person name="Sophianopoulou V."/>
            <person name="Squina F.M."/>
            <person name="Sun H."/>
            <person name="Susca A."/>
            <person name="Todd R.B."/>
            <person name="Tsang A."/>
            <person name="Unkles S.E."/>
            <person name="van de Wiele N."/>
            <person name="van Rossen-Uffink D."/>
            <person name="Oliveira J.V."/>
            <person name="Vesth T.C."/>
            <person name="Visser J."/>
            <person name="Yu J.-H."/>
            <person name="Zhou M."/>
            <person name="Andersen M.R."/>
            <person name="Archer D.B."/>
            <person name="Baker S.E."/>
            <person name="Benoit I."/>
            <person name="Brakhage A.A."/>
            <person name="Braus G.H."/>
            <person name="Fischer R."/>
            <person name="Frisvad J.C."/>
            <person name="Goldman G.H."/>
            <person name="Houbraken J."/>
            <person name="Oakley B."/>
            <person name="Pocsi I."/>
            <person name="Scazzocchio C."/>
            <person name="Seiboth B."/>
            <person name="vanKuyk P.A."/>
            <person name="Wortman J."/>
            <person name="Dyer P.S."/>
            <person name="Grigoriev I.V."/>
        </authorList>
    </citation>
    <scope>NUCLEOTIDE SEQUENCE [LARGE SCALE GENOMIC DNA]</scope>
    <source>
        <strain evidence="8">CBS 583.65</strain>
    </source>
</reference>
<keyword evidence="4 5" id="KW-0472">Membrane</keyword>
<feature type="transmembrane region" description="Helical" evidence="5">
    <location>
        <begin position="105"/>
        <end position="124"/>
    </location>
</feature>
<feature type="transmembrane region" description="Helical" evidence="5">
    <location>
        <begin position="457"/>
        <end position="477"/>
    </location>
</feature>
<sequence>METNSDESVRRRLEEELNIKIYPGTEIMRDVGSHNFIKSSANGDAVLVPQPSPSPHDPLNWNRWWKLGVISMTTAMSFSQALAPQAVAPIYPQLMETFNASLPQVVQFAGVGILVLGFSNFFWVPLMMSYGRRPVLLASTALCMAANAWRALATSYNSFMGACILNGFAAGPAETALPQTITDTMFLHQRGAYQTLYFSFYFGGLMVGPIVSGPMSQGAGWRSFFWLNTGLLCTILLLLLLFCPETNWQRTFLSDTEQSVAVPVRGEDTTNADSPEKLEVVELEQHIELASPEKTRTQGNVADTDCWLGKGYPSKKQFKLWQRDNNLGFQSLLMHVLTPLELLIYPIPCIASFIVSWTSNSMLILLLTQSQAFAEPPYNLGSRTIGLFNVAILIGTFIGLATNGPFSDWVSMKATKRNPGIREPEMRLPAMIPYLVIYIIGNFVVAFGYQYKWSWKIIVIIGYSCAGIQVATLPSIISTYAVDSYKRVAGMLFVTITINKNLWAYGLTKFITRWSEASGFVIPMMMNMALALFFCSLTIVFYFKGKTFRKWTANSKVHRM</sequence>
<dbReference type="GeneID" id="63734216"/>
<feature type="transmembrane region" description="Helical" evidence="5">
    <location>
        <begin position="224"/>
        <end position="243"/>
    </location>
</feature>
<dbReference type="OrthoDB" id="5215911at2759"/>
<evidence type="ECO:0000259" key="6">
    <source>
        <dbReference type="PROSITE" id="PS50850"/>
    </source>
</evidence>
<dbReference type="PROSITE" id="PS50850">
    <property type="entry name" value="MFS"/>
    <property type="match status" value="1"/>
</dbReference>